<dbReference type="GO" id="GO:0001522">
    <property type="term" value="P:pseudouridine synthesis"/>
    <property type="evidence" value="ECO:0007669"/>
    <property type="project" value="InterPro"/>
</dbReference>
<name>A0A382DDE0_9ZZZZ</name>
<organism evidence="6">
    <name type="scientific">marine metagenome</name>
    <dbReference type="NCBI Taxonomy" id="408172"/>
    <lineage>
        <taxon>unclassified sequences</taxon>
        <taxon>metagenomes</taxon>
        <taxon>ecological metagenomes</taxon>
    </lineage>
</organism>
<dbReference type="SMART" id="SM00363">
    <property type="entry name" value="S4"/>
    <property type="match status" value="1"/>
</dbReference>
<dbReference type="InterPro" id="IPR020103">
    <property type="entry name" value="PsdUridine_synth_cat_dom_sf"/>
</dbReference>
<dbReference type="Pfam" id="PF01479">
    <property type="entry name" value="S4"/>
    <property type="match status" value="1"/>
</dbReference>
<dbReference type="EMBL" id="UINC01038835">
    <property type="protein sequence ID" value="SVB36418.1"/>
    <property type="molecule type" value="Genomic_DNA"/>
</dbReference>
<dbReference type="InterPro" id="IPR036986">
    <property type="entry name" value="S4_RNA-bd_sf"/>
</dbReference>
<evidence type="ECO:0000256" key="2">
    <source>
        <dbReference type="ARBA" id="ARBA00022552"/>
    </source>
</evidence>
<dbReference type="Gene3D" id="3.30.2350.10">
    <property type="entry name" value="Pseudouridine synthase"/>
    <property type="match status" value="1"/>
</dbReference>
<evidence type="ECO:0000256" key="1">
    <source>
        <dbReference type="ARBA" id="ARBA00008348"/>
    </source>
</evidence>
<dbReference type="CDD" id="cd00165">
    <property type="entry name" value="S4"/>
    <property type="match status" value="1"/>
</dbReference>
<dbReference type="InterPro" id="IPR006145">
    <property type="entry name" value="PsdUridine_synth_RsuA/RluA"/>
</dbReference>
<dbReference type="InterPro" id="IPR050343">
    <property type="entry name" value="RsuA_PseudoU_synthase"/>
</dbReference>
<dbReference type="AlphaFoldDB" id="A0A382DDE0"/>
<dbReference type="PROSITE" id="PS50889">
    <property type="entry name" value="S4"/>
    <property type="match status" value="1"/>
</dbReference>
<dbReference type="GO" id="GO:0006364">
    <property type="term" value="P:rRNA processing"/>
    <property type="evidence" value="ECO:0007669"/>
    <property type="project" value="UniProtKB-KW"/>
</dbReference>
<evidence type="ECO:0000256" key="4">
    <source>
        <dbReference type="ARBA" id="ARBA00023235"/>
    </source>
</evidence>
<dbReference type="PROSITE" id="PS01149">
    <property type="entry name" value="PSI_RSU"/>
    <property type="match status" value="1"/>
</dbReference>
<dbReference type="FunFam" id="3.30.70.580:FF:000009">
    <property type="entry name" value="Pseudouridine synthase"/>
    <property type="match status" value="1"/>
</dbReference>
<keyword evidence="2" id="KW-0698">rRNA processing</keyword>
<evidence type="ECO:0000313" key="6">
    <source>
        <dbReference type="EMBL" id="SVB36418.1"/>
    </source>
</evidence>
<accession>A0A382DDE0</accession>
<protein>
    <recommendedName>
        <fullName evidence="5">RNA-binding S4 domain-containing protein</fullName>
    </recommendedName>
</protein>
<dbReference type="GO" id="GO:0009982">
    <property type="term" value="F:pseudouridine synthase activity"/>
    <property type="evidence" value="ECO:0007669"/>
    <property type="project" value="InterPro"/>
</dbReference>
<dbReference type="PANTHER" id="PTHR47683">
    <property type="entry name" value="PSEUDOURIDINE SYNTHASE FAMILY PROTEIN-RELATED"/>
    <property type="match status" value="1"/>
</dbReference>
<dbReference type="SUPFAM" id="SSF55120">
    <property type="entry name" value="Pseudouridine synthase"/>
    <property type="match status" value="1"/>
</dbReference>
<keyword evidence="4" id="KW-0413">Isomerase</keyword>
<dbReference type="InterPro" id="IPR018496">
    <property type="entry name" value="PsdUridine_synth_RsuA/RluB_CS"/>
</dbReference>
<dbReference type="InterPro" id="IPR002942">
    <property type="entry name" value="S4_RNA-bd"/>
</dbReference>
<reference evidence="6" key="1">
    <citation type="submission" date="2018-05" db="EMBL/GenBank/DDBJ databases">
        <authorList>
            <person name="Lanie J.A."/>
            <person name="Ng W.-L."/>
            <person name="Kazmierczak K.M."/>
            <person name="Andrzejewski T.M."/>
            <person name="Davidsen T.M."/>
            <person name="Wayne K.J."/>
            <person name="Tettelin H."/>
            <person name="Glass J.I."/>
            <person name="Rusch D."/>
            <person name="Podicherti R."/>
            <person name="Tsui H.-C.T."/>
            <person name="Winkler M.E."/>
        </authorList>
    </citation>
    <scope>NUCLEOTIDE SEQUENCE</scope>
</reference>
<dbReference type="GO" id="GO:0003723">
    <property type="term" value="F:RNA binding"/>
    <property type="evidence" value="ECO:0007669"/>
    <property type="project" value="UniProtKB-KW"/>
</dbReference>
<dbReference type="Pfam" id="PF00849">
    <property type="entry name" value="PseudoU_synth_2"/>
    <property type="match status" value="1"/>
</dbReference>
<feature type="domain" description="RNA-binding S4" evidence="5">
    <location>
        <begin position="3"/>
        <end position="59"/>
    </location>
</feature>
<keyword evidence="3" id="KW-0694">RNA-binding</keyword>
<evidence type="ECO:0000256" key="3">
    <source>
        <dbReference type="ARBA" id="ARBA00022884"/>
    </source>
</evidence>
<dbReference type="FunFam" id="3.10.290.10:FF:000003">
    <property type="entry name" value="Pseudouridine synthase"/>
    <property type="match status" value="1"/>
</dbReference>
<gene>
    <name evidence="6" type="ORF">METZ01_LOCUS189272</name>
</gene>
<sequence>MKERIHKILSGFGVGSRREIESLIKQGRVFINGNKANLGQKISIKDKVKIDNRIISFPKFQFPLRIIIYNKRIGEVSTRKDPQGRSTIFDSLPELRDSRWISVGRLDINTSGLMLFTNKGEIANKLMHPSSRIEREYIARVQGEVK</sequence>
<dbReference type="Gene3D" id="3.10.290.10">
    <property type="entry name" value="RNA-binding S4 domain"/>
    <property type="match status" value="1"/>
</dbReference>
<comment type="similarity">
    <text evidence="1">Belongs to the pseudouridine synthase RsuA family.</text>
</comment>
<proteinExistence type="inferred from homology"/>
<dbReference type="PANTHER" id="PTHR47683:SF3">
    <property type="entry name" value="RIBOSOMAL LARGE SUBUNIT PSEUDOURIDINE SYNTHASE B"/>
    <property type="match status" value="1"/>
</dbReference>
<evidence type="ECO:0000259" key="5">
    <source>
        <dbReference type="SMART" id="SM00363"/>
    </source>
</evidence>
<feature type="non-terminal residue" evidence="6">
    <location>
        <position position="146"/>
    </location>
</feature>
<dbReference type="SUPFAM" id="SSF55174">
    <property type="entry name" value="Alpha-L RNA-binding motif"/>
    <property type="match status" value="1"/>
</dbReference>